<gene>
    <name evidence="1" type="ORF">C2845_PM14G09520</name>
</gene>
<protein>
    <submittedName>
        <fullName evidence="1">Uncharacterized protein</fullName>
    </submittedName>
</protein>
<evidence type="ECO:0000313" key="2">
    <source>
        <dbReference type="Proteomes" id="UP000275267"/>
    </source>
</evidence>
<dbReference type="PANTHER" id="PTHR34676">
    <property type="entry name" value="DUF4219 DOMAIN-CONTAINING PROTEIN-RELATED"/>
    <property type="match status" value="1"/>
</dbReference>
<proteinExistence type="predicted"/>
<evidence type="ECO:0000313" key="1">
    <source>
        <dbReference type="EMBL" id="RLM61587.1"/>
    </source>
</evidence>
<organism evidence="1 2">
    <name type="scientific">Panicum miliaceum</name>
    <name type="common">Proso millet</name>
    <name type="synonym">Broomcorn millet</name>
    <dbReference type="NCBI Taxonomy" id="4540"/>
    <lineage>
        <taxon>Eukaryota</taxon>
        <taxon>Viridiplantae</taxon>
        <taxon>Streptophyta</taxon>
        <taxon>Embryophyta</taxon>
        <taxon>Tracheophyta</taxon>
        <taxon>Spermatophyta</taxon>
        <taxon>Magnoliopsida</taxon>
        <taxon>Liliopsida</taxon>
        <taxon>Poales</taxon>
        <taxon>Poaceae</taxon>
        <taxon>PACMAD clade</taxon>
        <taxon>Panicoideae</taxon>
        <taxon>Panicodae</taxon>
        <taxon>Paniceae</taxon>
        <taxon>Panicinae</taxon>
        <taxon>Panicum</taxon>
        <taxon>Panicum sect. Panicum</taxon>
    </lineage>
</organism>
<dbReference type="Pfam" id="PF14223">
    <property type="entry name" value="Retrotran_gag_2"/>
    <property type="match status" value="1"/>
</dbReference>
<reference evidence="2" key="1">
    <citation type="journal article" date="2019" name="Nat. Commun.">
        <title>The genome of broomcorn millet.</title>
        <authorList>
            <person name="Zou C."/>
            <person name="Miki D."/>
            <person name="Li D."/>
            <person name="Tang Q."/>
            <person name="Xiao L."/>
            <person name="Rajput S."/>
            <person name="Deng P."/>
            <person name="Jia W."/>
            <person name="Huang R."/>
            <person name="Zhang M."/>
            <person name="Sun Y."/>
            <person name="Hu J."/>
            <person name="Fu X."/>
            <person name="Schnable P.S."/>
            <person name="Li F."/>
            <person name="Zhang H."/>
            <person name="Feng B."/>
            <person name="Zhu X."/>
            <person name="Liu R."/>
            <person name="Schnable J.C."/>
            <person name="Zhu J.-K."/>
            <person name="Zhang H."/>
        </authorList>
    </citation>
    <scope>NUCLEOTIDE SEQUENCE [LARGE SCALE GENOMIC DNA]</scope>
</reference>
<dbReference type="OrthoDB" id="785014at2759"/>
<dbReference type="PANTHER" id="PTHR34676:SF17">
    <property type="entry name" value="OS06G0684500 PROTEIN"/>
    <property type="match status" value="1"/>
</dbReference>
<accession>A0A3L6PRZ6</accession>
<keyword evidence="2" id="KW-1185">Reference proteome</keyword>
<comment type="caution">
    <text evidence="1">The sequence shown here is derived from an EMBL/GenBank/DDBJ whole genome shotgun (WGS) entry which is preliminary data.</text>
</comment>
<sequence length="201" mass="23562">MSYLEWKAWEKKKLQKKKGKSNTKIIIESSDDSNIDYKKRCSSSSKMKKRADYHRVAHDYTFQIRSDHNASIHMGKPPHFDAYVLQHNYQALIILHSSVSAEVFDKIEDALTAKDAWDTLQVNHQRSRKVGESRIKTLEHELSLFSMKKDETVKEMYNRMKKITNQIMSLGRDKWGDREIVDKLLTVYMARDVTLPSLIRA</sequence>
<dbReference type="STRING" id="4540.A0A3L6PRZ6"/>
<dbReference type="EMBL" id="PQIB02000016">
    <property type="protein sequence ID" value="RLM61587.1"/>
    <property type="molecule type" value="Genomic_DNA"/>
</dbReference>
<dbReference type="Proteomes" id="UP000275267">
    <property type="component" value="Unassembled WGS sequence"/>
</dbReference>
<name>A0A3L6PRZ6_PANMI</name>
<dbReference type="AlphaFoldDB" id="A0A3L6PRZ6"/>